<dbReference type="CDD" id="cd10280">
    <property type="entry name" value="PQQ_mGDH"/>
    <property type="match status" value="1"/>
</dbReference>
<keyword evidence="7" id="KW-1185">Reference proteome</keyword>
<gene>
    <name evidence="6" type="ORF">D8780_12935</name>
</gene>
<dbReference type="AlphaFoldDB" id="A0A3L7JFZ4"/>
<dbReference type="InterPro" id="IPR002372">
    <property type="entry name" value="PQQ_rpt_dom"/>
</dbReference>
<name>A0A3L7JFZ4_9HYPH</name>
<comment type="caution">
    <text evidence="6">The sequence shown here is derived from an EMBL/GenBank/DDBJ whole genome shotgun (WGS) entry which is preliminary data.</text>
</comment>
<dbReference type="PANTHER" id="PTHR32303:SF4">
    <property type="entry name" value="QUINOPROTEIN GLUCOSE DEHYDROGENASE"/>
    <property type="match status" value="1"/>
</dbReference>
<reference evidence="6 7" key="1">
    <citation type="submission" date="2018-10" db="EMBL/GenBank/DDBJ databases">
        <title>Notoacmeibacter sp. M2BS9Y-3-1, whole genome shotgun sequence.</title>
        <authorList>
            <person name="Tuo L."/>
        </authorList>
    </citation>
    <scope>NUCLEOTIDE SEQUENCE [LARGE SCALE GENOMIC DNA]</scope>
    <source>
        <strain evidence="6 7">M2BS9Y-3-1</strain>
    </source>
</reference>
<dbReference type="GO" id="GO:0016020">
    <property type="term" value="C:membrane"/>
    <property type="evidence" value="ECO:0007669"/>
    <property type="project" value="InterPro"/>
</dbReference>
<dbReference type="Pfam" id="PF01011">
    <property type="entry name" value="PQQ"/>
    <property type="match status" value="1"/>
</dbReference>
<dbReference type="Proteomes" id="UP000281094">
    <property type="component" value="Unassembled WGS sequence"/>
</dbReference>
<dbReference type="GO" id="GO:0048038">
    <property type="term" value="F:quinone binding"/>
    <property type="evidence" value="ECO:0007669"/>
    <property type="project" value="InterPro"/>
</dbReference>
<protein>
    <submittedName>
        <fullName evidence="6">Pyrroloquinoline quinone-dependent dehydrogenase</fullName>
    </submittedName>
</protein>
<dbReference type="Gene3D" id="2.140.10.10">
    <property type="entry name" value="Quinoprotein alcohol dehydrogenase-like superfamily"/>
    <property type="match status" value="2"/>
</dbReference>
<accession>A0A3L7JFZ4</accession>
<feature type="region of interest" description="Disordered" evidence="4">
    <location>
        <begin position="1"/>
        <end position="76"/>
    </location>
</feature>
<feature type="compositionally biased region" description="Basic and acidic residues" evidence="4">
    <location>
        <begin position="53"/>
        <end position="64"/>
    </location>
</feature>
<dbReference type="InterPro" id="IPR018391">
    <property type="entry name" value="PQQ_b-propeller_rpt"/>
</dbReference>
<dbReference type="InterPro" id="IPR011047">
    <property type="entry name" value="Quinoprotein_ADH-like_sf"/>
</dbReference>
<evidence type="ECO:0000256" key="4">
    <source>
        <dbReference type="SAM" id="MobiDB-lite"/>
    </source>
</evidence>
<sequence>MEAETDLQSAAPSAGSEAPEGEGGSSPAEPGTTTTSQAVQEGEVSSEITSPRDSVEAQEEREPKGPIAPKTTDWTTFNGDLAAQKYSPADQITPENVDQLEKVWEIHTGDVSGGSGDLPATVWSATPIYANDTIYLGTPFYRILALDPATGEQKWAYDTKSTLEALTQPALKNRGVTYWEAENPKPDTPCEKRVYIGTMDATLHAVDADSGKPCEDFGKNGVLDVNKWNKTNDRWPLSLLQPPTAYKDKLFIGWAGKDWAWASAPPGSVFAVDARTGELDWQVNFLPADIREKTGTANVWASMSVDEERGILYLPVSSPSPNYWGGNRTEDIPLATSVTAVDTENGKILWSRQLIHHDVWDYDTNSAPTLVDLTVDGEKVPALVQTTKQSMLYVLNRETGEPVFGMDERPVPASDAEGEEVSATQPFAMKPPPSHDFARYPPMNTLANLLSFGECKEMIDGMRYDGLFTPPSEEGTIVYPGTAGGMQWGGGTVDPETGHFYVNTSKVVQTLTLVPRDEYEKDAGGSGNEQGYYPQTGAPYGFKLINWLNSMGLPCWDPPYGTLLAYDLNSGEKLWEVPFGRSKKWGFYGPESWGSPNIGAPVLTAGGVIFIGASMDGRVRAIDPENGDVLWSDIVAAPSVSNPAVYIHDGRQYVAFVAGGNSILSPAVSDQFVVYALPED</sequence>
<dbReference type="EMBL" id="RCWN01000001">
    <property type="protein sequence ID" value="RLQ89606.1"/>
    <property type="molecule type" value="Genomic_DNA"/>
</dbReference>
<dbReference type="SMART" id="SM00564">
    <property type="entry name" value="PQQ"/>
    <property type="match status" value="6"/>
</dbReference>
<evidence type="ECO:0000259" key="5">
    <source>
        <dbReference type="Pfam" id="PF01011"/>
    </source>
</evidence>
<dbReference type="SUPFAM" id="SSF50998">
    <property type="entry name" value="Quinoprotein alcohol dehydrogenase-like"/>
    <property type="match status" value="1"/>
</dbReference>
<dbReference type="GO" id="GO:0016614">
    <property type="term" value="F:oxidoreductase activity, acting on CH-OH group of donors"/>
    <property type="evidence" value="ECO:0007669"/>
    <property type="project" value="InterPro"/>
</dbReference>
<evidence type="ECO:0000313" key="6">
    <source>
        <dbReference type="EMBL" id="RLQ89606.1"/>
    </source>
</evidence>
<evidence type="ECO:0000256" key="1">
    <source>
        <dbReference type="ARBA" id="ARBA00001931"/>
    </source>
</evidence>
<dbReference type="InterPro" id="IPR017511">
    <property type="entry name" value="PQQ_mDH"/>
</dbReference>
<evidence type="ECO:0000256" key="3">
    <source>
        <dbReference type="ARBA" id="ARBA00023002"/>
    </source>
</evidence>
<proteinExistence type="inferred from homology"/>
<comment type="cofactor">
    <cofactor evidence="1">
        <name>pyrroloquinoline quinone</name>
        <dbReference type="ChEBI" id="CHEBI:58442"/>
    </cofactor>
</comment>
<evidence type="ECO:0000313" key="7">
    <source>
        <dbReference type="Proteomes" id="UP000281094"/>
    </source>
</evidence>
<feature type="domain" description="Pyrrolo-quinoline quinone repeat" evidence="5">
    <location>
        <begin position="74"/>
        <end position="654"/>
    </location>
</feature>
<feature type="compositionally biased region" description="Low complexity" evidence="4">
    <location>
        <begin position="9"/>
        <end position="18"/>
    </location>
</feature>
<evidence type="ECO:0000256" key="2">
    <source>
        <dbReference type="ARBA" id="ARBA00008156"/>
    </source>
</evidence>
<comment type="similarity">
    <text evidence="2">Belongs to the bacterial PQQ dehydrogenase family.</text>
</comment>
<dbReference type="PANTHER" id="PTHR32303">
    <property type="entry name" value="QUINOPROTEIN ALCOHOL DEHYDROGENASE (CYTOCHROME C)"/>
    <property type="match status" value="1"/>
</dbReference>
<organism evidence="6 7">
    <name type="scientific">Notoacmeibacter ruber</name>
    <dbReference type="NCBI Taxonomy" id="2670375"/>
    <lineage>
        <taxon>Bacteria</taxon>
        <taxon>Pseudomonadati</taxon>
        <taxon>Pseudomonadota</taxon>
        <taxon>Alphaproteobacteria</taxon>
        <taxon>Hyphomicrobiales</taxon>
        <taxon>Notoacmeibacteraceae</taxon>
        <taxon>Notoacmeibacter</taxon>
    </lineage>
</organism>
<keyword evidence="3" id="KW-0560">Oxidoreductase</keyword>